<keyword evidence="6" id="KW-1185">Reference proteome</keyword>
<dbReference type="AlphaFoldDB" id="A0AAC8Q0P6"/>
<evidence type="ECO:0000256" key="1">
    <source>
        <dbReference type="SAM" id="SignalP"/>
    </source>
</evidence>
<organism evidence="3 5">
    <name type="scientific">Archangium gephyra</name>
    <dbReference type="NCBI Taxonomy" id="48"/>
    <lineage>
        <taxon>Bacteria</taxon>
        <taxon>Pseudomonadati</taxon>
        <taxon>Myxococcota</taxon>
        <taxon>Myxococcia</taxon>
        <taxon>Myxococcales</taxon>
        <taxon>Cystobacterineae</taxon>
        <taxon>Archangiaceae</taxon>
        <taxon>Archangium</taxon>
    </lineage>
</organism>
<keyword evidence="1" id="KW-0732">Signal</keyword>
<feature type="chain" id="PRO_5041896900" evidence="1">
    <location>
        <begin position="19"/>
        <end position="331"/>
    </location>
</feature>
<reference evidence="4 6" key="2">
    <citation type="submission" date="2018-08" db="EMBL/GenBank/DDBJ databases">
        <title>Genomic Encyclopedia of Archaeal and Bacterial Type Strains, Phase II (KMG-II): from individual species to whole genera.</title>
        <authorList>
            <person name="Goeker M."/>
        </authorList>
    </citation>
    <scope>NUCLEOTIDE SEQUENCE [LARGE SCALE GENOMIC DNA]</scope>
    <source>
        <strain evidence="4 6">DSM 2261</strain>
    </source>
</reference>
<dbReference type="EMBL" id="CP011509">
    <property type="protein sequence ID" value="AKI98743.1"/>
    <property type="molecule type" value="Genomic_DNA"/>
</dbReference>
<dbReference type="KEGG" id="age:AA314_00370"/>
<dbReference type="Gene3D" id="2.60.120.260">
    <property type="entry name" value="Galactose-binding domain-like"/>
    <property type="match status" value="1"/>
</dbReference>
<accession>A0AAC8Q0P6</accession>
<evidence type="ECO:0000313" key="3">
    <source>
        <dbReference type="EMBL" id="AKI98743.1"/>
    </source>
</evidence>
<feature type="signal peptide" evidence="1">
    <location>
        <begin position="1"/>
        <end position="18"/>
    </location>
</feature>
<dbReference type="Proteomes" id="UP000256345">
    <property type="component" value="Unassembled WGS sequence"/>
</dbReference>
<gene>
    <name evidence="3" type="ORF">AA314_00370</name>
    <name evidence="4" type="ORF">ATI61_106134</name>
</gene>
<name>A0AAC8Q0P6_9BACT</name>
<dbReference type="Proteomes" id="UP000035579">
    <property type="component" value="Chromosome"/>
</dbReference>
<evidence type="ECO:0000313" key="5">
    <source>
        <dbReference type="Proteomes" id="UP000035579"/>
    </source>
</evidence>
<protein>
    <submittedName>
        <fullName evidence="4">Uncharacterized protein DUF642</fullName>
    </submittedName>
</protein>
<evidence type="ECO:0000313" key="6">
    <source>
        <dbReference type="Proteomes" id="UP000256345"/>
    </source>
</evidence>
<dbReference type="InterPro" id="IPR006946">
    <property type="entry name" value="DGR2-like_dom"/>
</dbReference>
<dbReference type="RefSeq" id="WP_053065997.1">
    <property type="nucleotide sequence ID" value="NZ_CP011509.1"/>
</dbReference>
<reference evidence="3 5" key="1">
    <citation type="submission" date="2015-05" db="EMBL/GenBank/DDBJ databases">
        <title>Genome assembly of Archangium gephyra DSM 2261.</title>
        <authorList>
            <person name="Sharma G."/>
            <person name="Subramanian S."/>
        </authorList>
    </citation>
    <scope>NUCLEOTIDE SEQUENCE [LARGE SCALE GENOMIC DNA]</scope>
    <source>
        <strain evidence="3 5">DSM 2261</strain>
    </source>
</reference>
<evidence type="ECO:0000259" key="2">
    <source>
        <dbReference type="Pfam" id="PF04862"/>
    </source>
</evidence>
<sequence>MRIALLSALLLTATAAHAQESIVVNGSFEEPQVGAAYNIYPTITGWRTVSGPGVEVQSNSVGWSAVAGIQMVELDSTAPSSIAQALTTRSGGVYELSVSFSPRPTVADNRIGVYWNGQQVAVLDASGVGSSNANWQRFTYRVTATGTTTELSFADLSGADALGGLIDDVKVIPAEELWLDSQSAAPVSSKRVLEKGKTYRITMQGTYTVWGGNINAGTRSLPPEAAPMFPSPKGATRNVGADAEFIFAWSKDHVLEKNPAPAPLRNTIIQVSLDGGKTWKHPATPDAFSAKEHKYTYELMGDGKALQVRINDKPLSDNFGRLQIFLLPGGA</sequence>
<feature type="domain" description="DUF642" evidence="2">
    <location>
        <begin position="23"/>
        <end position="171"/>
    </location>
</feature>
<dbReference type="Pfam" id="PF04862">
    <property type="entry name" value="DUF642"/>
    <property type="match status" value="1"/>
</dbReference>
<dbReference type="EMBL" id="QUMU01000006">
    <property type="protein sequence ID" value="REG30665.1"/>
    <property type="molecule type" value="Genomic_DNA"/>
</dbReference>
<proteinExistence type="predicted"/>
<evidence type="ECO:0000313" key="4">
    <source>
        <dbReference type="EMBL" id="REG30665.1"/>
    </source>
</evidence>